<proteinExistence type="predicted"/>
<organism evidence="1 2">
    <name type="scientific">Ilex paraguariensis</name>
    <name type="common">yerba mate</name>
    <dbReference type="NCBI Taxonomy" id="185542"/>
    <lineage>
        <taxon>Eukaryota</taxon>
        <taxon>Viridiplantae</taxon>
        <taxon>Streptophyta</taxon>
        <taxon>Embryophyta</taxon>
        <taxon>Tracheophyta</taxon>
        <taxon>Spermatophyta</taxon>
        <taxon>Magnoliopsida</taxon>
        <taxon>eudicotyledons</taxon>
        <taxon>Gunneridae</taxon>
        <taxon>Pentapetalae</taxon>
        <taxon>asterids</taxon>
        <taxon>campanulids</taxon>
        <taxon>Aquifoliales</taxon>
        <taxon>Aquifoliaceae</taxon>
        <taxon>Ilex</taxon>
    </lineage>
</organism>
<sequence>VYCLKPKRTQGLRDKELLQILEVKVSVSVITKAVWVSWLPPPNGILKLNVDGAGNP</sequence>
<comment type="caution">
    <text evidence="1">The sequence shown here is derived from an EMBL/GenBank/DDBJ whole genome shotgun (WGS) entry which is preliminary data.</text>
</comment>
<name>A0ABC8RJ25_9AQUA</name>
<dbReference type="EMBL" id="CAUOFW020001192">
    <property type="protein sequence ID" value="CAK9142032.1"/>
    <property type="molecule type" value="Genomic_DNA"/>
</dbReference>
<feature type="non-terminal residue" evidence="1">
    <location>
        <position position="56"/>
    </location>
</feature>
<protein>
    <submittedName>
        <fullName evidence="1">Uncharacterized protein</fullName>
    </submittedName>
</protein>
<evidence type="ECO:0000313" key="1">
    <source>
        <dbReference type="EMBL" id="CAK9142032.1"/>
    </source>
</evidence>
<accession>A0ABC8RJ25</accession>
<dbReference type="Proteomes" id="UP001642360">
    <property type="component" value="Unassembled WGS sequence"/>
</dbReference>
<dbReference type="AlphaFoldDB" id="A0ABC8RJ25"/>
<evidence type="ECO:0000313" key="2">
    <source>
        <dbReference type="Proteomes" id="UP001642360"/>
    </source>
</evidence>
<gene>
    <name evidence="1" type="ORF">ILEXP_LOCUS9671</name>
</gene>
<feature type="non-terminal residue" evidence="1">
    <location>
        <position position="1"/>
    </location>
</feature>
<reference evidence="1 2" key="1">
    <citation type="submission" date="2024-02" db="EMBL/GenBank/DDBJ databases">
        <authorList>
            <person name="Vignale AGUSTIN F."/>
            <person name="Sosa J E."/>
            <person name="Modenutti C."/>
        </authorList>
    </citation>
    <scope>NUCLEOTIDE SEQUENCE [LARGE SCALE GENOMIC DNA]</scope>
</reference>
<keyword evidence="2" id="KW-1185">Reference proteome</keyword>